<gene>
    <name evidence="2" type="ORF">BDQ94DRAFT_148471</name>
</gene>
<reference evidence="2 3" key="1">
    <citation type="submission" date="2018-07" db="EMBL/GenBank/DDBJ databases">
        <title>The genomes of Aspergillus section Nigri reveals drivers in fungal speciation.</title>
        <authorList>
            <consortium name="DOE Joint Genome Institute"/>
            <person name="Vesth T.C."/>
            <person name="Nybo J."/>
            <person name="Theobald S."/>
            <person name="Brandl J."/>
            <person name="Frisvad J.C."/>
            <person name="Nielsen K.F."/>
            <person name="Lyhne E.K."/>
            <person name="Kogle M.E."/>
            <person name="Kuo A."/>
            <person name="Riley R."/>
            <person name="Clum A."/>
            <person name="Nolan M."/>
            <person name="Lipzen A."/>
            <person name="Salamov A."/>
            <person name="Henrissat B."/>
            <person name="Wiebenga A."/>
            <person name="De vries R.P."/>
            <person name="Grigoriev I.V."/>
            <person name="Mortensen U.H."/>
            <person name="Andersen M.R."/>
            <person name="Baker S.E."/>
        </authorList>
    </citation>
    <scope>NUCLEOTIDE SEQUENCE [LARGE SCALE GENOMIC DNA]</scope>
    <source>
        <strain evidence="2 3">CBS 139.54b</strain>
    </source>
</reference>
<dbReference type="RefSeq" id="XP_026623481.1">
    <property type="nucleotide sequence ID" value="XM_026767198.1"/>
</dbReference>
<name>A0A3F3PU64_9EURO</name>
<organism evidence="2 3">
    <name type="scientific">Aspergillus welwitschiae</name>
    <dbReference type="NCBI Taxonomy" id="1341132"/>
    <lineage>
        <taxon>Eukaryota</taxon>
        <taxon>Fungi</taxon>
        <taxon>Dikarya</taxon>
        <taxon>Ascomycota</taxon>
        <taxon>Pezizomycotina</taxon>
        <taxon>Eurotiomycetes</taxon>
        <taxon>Eurotiomycetidae</taxon>
        <taxon>Eurotiales</taxon>
        <taxon>Aspergillaceae</taxon>
        <taxon>Aspergillus</taxon>
        <taxon>Aspergillus subgen. Circumdati</taxon>
    </lineage>
</organism>
<dbReference type="EMBL" id="KZ852060">
    <property type="protein sequence ID" value="RDH30459.1"/>
    <property type="molecule type" value="Genomic_DNA"/>
</dbReference>
<evidence type="ECO:0000256" key="1">
    <source>
        <dbReference type="SAM" id="MobiDB-lite"/>
    </source>
</evidence>
<feature type="region of interest" description="Disordered" evidence="1">
    <location>
        <begin position="19"/>
        <end position="40"/>
    </location>
</feature>
<evidence type="ECO:0000313" key="2">
    <source>
        <dbReference type="EMBL" id="RDH30459.1"/>
    </source>
</evidence>
<proteinExistence type="predicted"/>
<dbReference type="Proteomes" id="UP000253729">
    <property type="component" value="Unassembled WGS sequence"/>
</dbReference>
<protein>
    <submittedName>
        <fullName evidence="2">Uncharacterized protein</fullName>
    </submittedName>
</protein>
<sequence>MTLANTLCRQTYTLFSSGRKRKRERNGTFPRLAVKDNNNNTDPGFGERVVSFPSFLYIREGAAGATVSATMLTHAQPREYPVAGLTSKRGI</sequence>
<keyword evidence="3" id="KW-1185">Reference proteome</keyword>
<dbReference type="AlphaFoldDB" id="A0A3F3PU64"/>
<dbReference type="GeneID" id="38135554"/>
<accession>A0A3F3PU64</accession>
<evidence type="ECO:0000313" key="3">
    <source>
        <dbReference type="Proteomes" id="UP000253729"/>
    </source>
</evidence>